<evidence type="ECO:0000313" key="2">
    <source>
        <dbReference type="Proteomes" id="UP000185999"/>
    </source>
</evidence>
<accession>A0A1N7J2F5</accession>
<dbReference type="Proteomes" id="UP000185999">
    <property type="component" value="Unassembled WGS sequence"/>
</dbReference>
<gene>
    <name evidence="1" type="ORF">SAMN05421760_101499</name>
</gene>
<dbReference type="EMBL" id="FTOE01000001">
    <property type="protein sequence ID" value="SIS43426.1"/>
    <property type="molecule type" value="Genomic_DNA"/>
</dbReference>
<dbReference type="STRING" id="619304.SAMN05421760_101499"/>
<dbReference type="RefSeq" id="WP_054342684.1">
    <property type="nucleotide sequence ID" value="NZ_FTOE01000001.1"/>
</dbReference>
<proteinExistence type="predicted"/>
<evidence type="ECO:0000313" key="1">
    <source>
        <dbReference type="EMBL" id="SIS43426.1"/>
    </source>
</evidence>
<name>A0A1N7J2F5_9GAMM</name>
<protein>
    <submittedName>
        <fullName evidence="1">Uncharacterized protein</fullName>
    </submittedName>
</protein>
<dbReference type="OrthoDB" id="6077837at2"/>
<sequence>MYANTSQKNRVTNDCEFNYLGAVTADIILYTENRPMLPADILYGERLMIPDLIALNGNHWRKIFTIFAKLVSPSDDWRGYRDGFLLQEKEAIYFGDALHEMLHETRNETGDVIGNTTVKIHLISGKSTWDRLGVNLEEFQPLDPQQRLWVKDNMICMPYLDYRQFPNSLIEIARNYLIKATL</sequence>
<dbReference type="AlphaFoldDB" id="A0A1N7J2F5"/>
<dbReference type="InterPro" id="IPR054222">
    <property type="entry name" value="DUF6942"/>
</dbReference>
<reference evidence="2" key="1">
    <citation type="submission" date="2017-01" db="EMBL/GenBank/DDBJ databases">
        <authorList>
            <person name="Varghese N."/>
            <person name="Submissions S."/>
        </authorList>
    </citation>
    <scope>NUCLEOTIDE SEQUENCE [LARGE SCALE GENOMIC DNA]</scope>
    <source>
        <strain evidence="2">DSM 22306</strain>
    </source>
</reference>
<organism evidence="1 2">
    <name type="scientific">Neptunomonas antarctica</name>
    <dbReference type="NCBI Taxonomy" id="619304"/>
    <lineage>
        <taxon>Bacteria</taxon>
        <taxon>Pseudomonadati</taxon>
        <taxon>Pseudomonadota</taxon>
        <taxon>Gammaproteobacteria</taxon>
        <taxon>Oceanospirillales</taxon>
        <taxon>Oceanospirillaceae</taxon>
        <taxon>Neptunomonas</taxon>
    </lineage>
</organism>
<keyword evidence="2" id="KW-1185">Reference proteome</keyword>
<dbReference type="Pfam" id="PF22098">
    <property type="entry name" value="DUF6942"/>
    <property type="match status" value="1"/>
</dbReference>